<proteinExistence type="predicted"/>
<dbReference type="AlphaFoldDB" id="A0AAU9ISQ9"/>
<evidence type="ECO:0000313" key="2">
    <source>
        <dbReference type="EMBL" id="CAG9316152.1"/>
    </source>
</evidence>
<comment type="caution">
    <text evidence="2">The sequence shown here is derived from an EMBL/GenBank/DDBJ whole genome shotgun (WGS) entry which is preliminary data.</text>
</comment>
<reference evidence="2" key="1">
    <citation type="submission" date="2021-09" db="EMBL/GenBank/DDBJ databases">
        <authorList>
            <consortium name="AG Swart"/>
            <person name="Singh M."/>
            <person name="Singh A."/>
            <person name="Seah K."/>
            <person name="Emmerich C."/>
        </authorList>
    </citation>
    <scope>NUCLEOTIDE SEQUENCE</scope>
    <source>
        <strain evidence="2">ATCC30299</strain>
    </source>
</reference>
<evidence type="ECO:0000313" key="3">
    <source>
        <dbReference type="Proteomes" id="UP001162131"/>
    </source>
</evidence>
<protein>
    <submittedName>
        <fullName evidence="2">Uncharacterized protein</fullName>
    </submittedName>
</protein>
<accession>A0AAU9ISQ9</accession>
<feature type="compositionally biased region" description="Polar residues" evidence="1">
    <location>
        <begin position="335"/>
        <end position="356"/>
    </location>
</feature>
<organism evidence="2 3">
    <name type="scientific">Blepharisma stoltei</name>
    <dbReference type="NCBI Taxonomy" id="1481888"/>
    <lineage>
        <taxon>Eukaryota</taxon>
        <taxon>Sar</taxon>
        <taxon>Alveolata</taxon>
        <taxon>Ciliophora</taxon>
        <taxon>Postciliodesmatophora</taxon>
        <taxon>Heterotrichea</taxon>
        <taxon>Heterotrichida</taxon>
        <taxon>Blepharismidae</taxon>
        <taxon>Blepharisma</taxon>
    </lineage>
</organism>
<dbReference type="Proteomes" id="UP001162131">
    <property type="component" value="Unassembled WGS sequence"/>
</dbReference>
<gene>
    <name evidence="2" type="ORF">BSTOLATCC_MIC15591</name>
</gene>
<sequence>MNRSQSYTKVYSRFGKTLDEKFSNAKSHRKEIFFGHKTKLPLRKIESPHQELAKPEQIMELLSSIESFKSKNKYRSVKRLSPAFKAQGREEYYHSISNKDNVPHAGYYNLCFDLTKQRTLEASMPVEPTSKSRVQKEKIDIDFRIVDKPLPKTAGPIDFGKQLKRDRKNLFDVNEKRFEIFNDKPSIFSKTKRIATPNFNLQIGHNYPIREVLNSAIYSPKHSMVWTDTSKPILNFAKYPQRKTLSNPCLVDSAYYTVNFSQIDKDQPVVDLTKSLSRPIDPHFPSFMIKSTGRNGLNMMTEKSLESNYYSTGQFFDRESDFKSCPNSPKRFSPMRSQSSASAVSPQKQRSSSIQM</sequence>
<feature type="region of interest" description="Disordered" evidence="1">
    <location>
        <begin position="322"/>
        <end position="356"/>
    </location>
</feature>
<dbReference type="EMBL" id="CAJZBQ010000015">
    <property type="protein sequence ID" value="CAG9316152.1"/>
    <property type="molecule type" value="Genomic_DNA"/>
</dbReference>
<keyword evidence="3" id="KW-1185">Reference proteome</keyword>
<evidence type="ECO:0000256" key="1">
    <source>
        <dbReference type="SAM" id="MobiDB-lite"/>
    </source>
</evidence>
<name>A0AAU9ISQ9_9CILI</name>